<evidence type="ECO:0000256" key="6">
    <source>
        <dbReference type="ARBA" id="ARBA00022767"/>
    </source>
</evidence>
<evidence type="ECO:0000256" key="8">
    <source>
        <dbReference type="ARBA" id="ARBA00022964"/>
    </source>
</evidence>
<dbReference type="PROSITE" id="PS50292">
    <property type="entry name" value="PEROXIDASE_3"/>
    <property type="match status" value="1"/>
</dbReference>
<dbReference type="InterPro" id="IPR037120">
    <property type="entry name" value="Haem_peroxidase_sf_animal"/>
</dbReference>
<keyword evidence="2" id="KW-0444">Lipid biosynthesis</keyword>
<evidence type="ECO:0000256" key="5">
    <source>
        <dbReference type="ARBA" id="ARBA00022723"/>
    </source>
</evidence>
<name>A0A438K9V4_VITVI</name>
<evidence type="ECO:0000256" key="2">
    <source>
        <dbReference type="ARBA" id="ARBA00022516"/>
    </source>
</evidence>
<dbReference type="PANTHER" id="PTHR11903:SF25">
    <property type="entry name" value="ALPHA-DIOXYGENASE 2"/>
    <property type="match status" value="1"/>
</dbReference>
<keyword evidence="8 14" id="KW-0223">Dioxygenase</keyword>
<proteinExistence type="predicted"/>
<dbReference type="GO" id="GO:0046872">
    <property type="term" value="F:metal ion binding"/>
    <property type="evidence" value="ECO:0007669"/>
    <property type="project" value="UniProtKB-KW"/>
</dbReference>
<dbReference type="GO" id="GO:0031408">
    <property type="term" value="P:oxylipin biosynthetic process"/>
    <property type="evidence" value="ECO:0007669"/>
    <property type="project" value="UniProtKB-KW"/>
</dbReference>
<dbReference type="InterPro" id="IPR010255">
    <property type="entry name" value="Haem_peroxidase_sf"/>
</dbReference>
<dbReference type="AlphaFoldDB" id="A0A438K9V4"/>
<dbReference type="GO" id="GO:0020037">
    <property type="term" value="F:heme binding"/>
    <property type="evidence" value="ECO:0007669"/>
    <property type="project" value="InterPro"/>
</dbReference>
<keyword evidence="10 13" id="KW-0408">Iron</keyword>
<keyword evidence="5 13" id="KW-0479">Metal-binding</keyword>
<dbReference type="GO" id="GO:0006979">
    <property type="term" value="P:response to oxidative stress"/>
    <property type="evidence" value="ECO:0007669"/>
    <property type="project" value="InterPro"/>
</dbReference>
<keyword evidence="9" id="KW-0560">Oxidoreductase</keyword>
<dbReference type="SUPFAM" id="SSF48113">
    <property type="entry name" value="Heme-dependent peroxidases"/>
    <property type="match status" value="2"/>
</dbReference>
<keyword evidence="3" id="KW-0575">Peroxidase</keyword>
<evidence type="ECO:0000313" key="15">
    <source>
        <dbReference type="Proteomes" id="UP000288805"/>
    </source>
</evidence>
<keyword evidence="7" id="KW-0276">Fatty acid metabolism</keyword>
<protein>
    <submittedName>
        <fullName evidence="14">Alpha-dioxygenase 2</fullName>
    </submittedName>
</protein>
<dbReference type="GO" id="GO:0004601">
    <property type="term" value="F:peroxidase activity"/>
    <property type="evidence" value="ECO:0007669"/>
    <property type="project" value="UniProtKB-KW"/>
</dbReference>
<evidence type="ECO:0000256" key="11">
    <source>
        <dbReference type="ARBA" id="ARBA00023098"/>
    </source>
</evidence>
<evidence type="ECO:0000256" key="13">
    <source>
        <dbReference type="PIRSR" id="PIRSR619791-2"/>
    </source>
</evidence>
<dbReference type="InterPro" id="IPR034815">
    <property type="entry name" value="A_dioxygenase"/>
</dbReference>
<reference evidence="14 15" key="1">
    <citation type="journal article" date="2018" name="PLoS Genet.">
        <title>Population sequencing reveals clonal diversity and ancestral inbreeding in the grapevine cultivar Chardonnay.</title>
        <authorList>
            <person name="Roach M.J."/>
            <person name="Johnson D.L."/>
            <person name="Bohlmann J."/>
            <person name="van Vuuren H.J."/>
            <person name="Jones S.J."/>
            <person name="Pretorius I.S."/>
            <person name="Schmidt S.A."/>
            <person name="Borneman A.R."/>
        </authorList>
    </citation>
    <scope>NUCLEOTIDE SEQUENCE [LARGE SCALE GENOMIC DNA]</scope>
    <source>
        <strain evidence="15">cv. Chardonnay</strain>
        <tissue evidence="14">Leaf</tissue>
    </source>
</reference>
<dbReference type="InterPro" id="IPR050783">
    <property type="entry name" value="Oxylipin_biosynth_metab"/>
</dbReference>
<dbReference type="Pfam" id="PF03098">
    <property type="entry name" value="An_peroxidase"/>
    <property type="match status" value="1"/>
</dbReference>
<comment type="caution">
    <text evidence="14">The sequence shown here is derived from an EMBL/GenBank/DDBJ whole genome shotgun (WGS) entry which is preliminary data.</text>
</comment>
<dbReference type="GO" id="GO:0051213">
    <property type="term" value="F:dioxygenase activity"/>
    <property type="evidence" value="ECO:0007669"/>
    <property type="project" value="UniProtKB-KW"/>
</dbReference>
<keyword evidence="11" id="KW-0443">Lipid metabolism</keyword>
<dbReference type="InterPro" id="IPR019791">
    <property type="entry name" value="Haem_peroxidase_animal"/>
</dbReference>
<keyword evidence="6" id="KW-0925">Oxylipin biosynthesis</keyword>
<evidence type="ECO:0000256" key="1">
    <source>
        <dbReference type="ARBA" id="ARBA00001970"/>
    </source>
</evidence>
<sequence>MMGSTTMRSLPCGLHPNFDLTPRVKSRVFSLQTSMAFSKSSSSFIHPQLLHIVAKMTLFDTFLFYIVHFVDKLGVWHRLPVLLGLAYLGIRRHLHQRYNLLHVGGVNGGRYDTEEFCYRTADGKCNHPIDDQIGSQGTLFGRNMPPSTSSYRPNRPPSSPYSMCPTNMVAGELDSVGVQLICTQYPVEVKLSTTNYGVFGKGETLMLCLVLKSLRGKKMEMKNIALTVVILLEPHPTVVATKLLARKKFIDNGKQFNLIACSWVQFMIHDWIDHMEDTQQACTPPLCIEIKAPSDIASGCPLKSFKFFKSKSIPTGSPHMEDGFLNTRTPWWDGSVIYGNNDDGMRRVRTFKDGKLKISNDGLLEHDGKGIPISGDVRNCWAGFSLLQALFVKEHNAVCDMLKVHHPEFDDERLYRHARLVTSAVIAKIHTIDWTVELLKTDTLLAAMRINWYGFMGKKFKDSFGHILGPILSGLVGLKKPRDHGVPYSLTEEFVSAYRMHALLPDELHIRDTNSSNTASEGECPPLIEEVPMREMVGLEGEKRLSKIGMEKMMVSMGHQASGAMALWNYPSWMRNLVAHDVNGEDRPDLVDMAALEIYRDRERGVARYNEFRRNLLMIPISKWEDLTDDEKVVEALCEVYGDDVEKLDLLVGLHAEKKIKGFAISETAFFIFLLIASRRLEADRFFTTNFNSQTYTRSGLDWVNKTETLQDVLDRHFPDMTKKWMRCSSAFSVWDSTPTPTNYIPLYLRPAP</sequence>
<organism evidence="14 15">
    <name type="scientific">Vitis vinifera</name>
    <name type="common">Grape</name>
    <dbReference type="NCBI Taxonomy" id="29760"/>
    <lineage>
        <taxon>Eukaryota</taxon>
        <taxon>Viridiplantae</taxon>
        <taxon>Streptophyta</taxon>
        <taxon>Embryophyta</taxon>
        <taxon>Tracheophyta</taxon>
        <taxon>Spermatophyta</taxon>
        <taxon>Magnoliopsida</taxon>
        <taxon>eudicotyledons</taxon>
        <taxon>Gunneridae</taxon>
        <taxon>Pentapetalae</taxon>
        <taxon>rosids</taxon>
        <taxon>Vitales</taxon>
        <taxon>Vitaceae</taxon>
        <taxon>Viteae</taxon>
        <taxon>Vitis</taxon>
    </lineage>
</organism>
<dbReference type="EMBL" id="QGNW01000012">
    <property type="protein sequence ID" value="RVX17982.1"/>
    <property type="molecule type" value="Genomic_DNA"/>
</dbReference>
<gene>
    <name evidence="14" type="primary">DOX2</name>
    <name evidence="14" type="ORF">CK203_004304</name>
</gene>
<accession>A0A438K9V4</accession>
<evidence type="ECO:0000256" key="10">
    <source>
        <dbReference type="ARBA" id="ARBA00023004"/>
    </source>
</evidence>
<evidence type="ECO:0000256" key="12">
    <source>
        <dbReference type="ARBA" id="ARBA00023160"/>
    </source>
</evidence>
<feature type="binding site" description="axial binding residue" evidence="13">
    <location>
        <position position="501"/>
    </location>
    <ligand>
        <name>heme b</name>
        <dbReference type="ChEBI" id="CHEBI:60344"/>
    </ligand>
    <ligandPart>
        <name>Fe</name>
        <dbReference type="ChEBI" id="CHEBI:18248"/>
    </ligandPart>
</feature>
<evidence type="ECO:0000256" key="4">
    <source>
        <dbReference type="ARBA" id="ARBA00022617"/>
    </source>
</evidence>
<evidence type="ECO:0000313" key="14">
    <source>
        <dbReference type="EMBL" id="RVX17982.1"/>
    </source>
</evidence>
<dbReference type="Proteomes" id="UP000288805">
    <property type="component" value="Unassembled WGS sequence"/>
</dbReference>
<evidence type="ECO:0000256" key="9">
    <source>
        <dbReference type="ARBA" id="ARBA00023002"/>
    </source>
</evidence>
<evidence type="ECO:0000256" key="3">
    <source>
        <dbReference type="ARBA" id="ARBA00022559"/>
    </source>
</evidence>
<keyword evidence="12" id="KW-0275">Fatty acid biosynthesis</keyword>
<comment type="cofactor">
    <cofactor evidence="1">
        <name>heme b</name>
        <dbReference type="ChEBI" id="CHEBI:60344"/>
    </cofactor>
</comment>
<evidence type="ECO:0000256" key="7">
    <source>
        <dbReference type="ARBA" id="ARBA00022832"/>
    </source>
</evidence>
<dbReference type="CDD" id="cd09818">
    <property type="entry name" value="PIOX_like"/>
    <property type="match status" value="1"/>
</dbReference>
<keyword evidence="4 13" id="KW-0349">Heme</keyword>
<dbReference type="PANTHER" id="PTHR11903">
    <property type="entry name" value="PROSTAGLANDIN G/H SYNTHASE"/>
    <property type="match status" value="1"/>
</dbReference>
<dbReference type="GO" id="GO:0006633">
    <property type="term" value="P:fatty acid biosynthetic process"/>
    <property type="evidence" value="ECO:0007669"/>
    <property type="project" value="UniProtKB-KW"/>
</dbReference>
<dbReference type="Gene3D" id="1.10.640.10">
    <property type="entry name" value="Haem peroxidase domain superfamily, animal type"/>
    <property type="match status" value="1"/>
</dbReference>